<dbReference type="RefSeq" id="WP_143145308.1">
    <property type="nucleotide sequence ID" value="NZ_FRDJ01000009.1"/>
</dbReference>
<keyword evidence="2" id="KW-1185">Reference proteome</keyword>
<organism evidence="1 2">
    <name type="scientific">Fervidobacterium gondwanense DSM 13020</name>
    <dbReference type="NCBI Taxonomy" id="1121883"/>
    <lineage>
        <taxon>Bacteria</taxon>
        <taxon>Thermotogati</taxon>
        <taxon>Thermotogota</taxon>
        <taxon>Thermotogae</taxon>
        <taxon>Thermotogales</taxon>
        <taxon>Fervidobacteriaceae</taxon>
        <taxon>Fervidobacterium</taxon>
    </lineage>
</organism>
<sequence length="244" mass="28412">MIRHTRRFFVFAIFIILLLVPSFNFSEGYYVRMVYETTKSGTMFRSEEVYESGDIKVVFVTSPESFTWVRVKDKYYIGNTNNLTRTFQIRDLADIAYEYVRSKKLDISVDGVYKFSEDTFSLEIFVVSGEIIRIFRKVGDVSTTMYINKLPKQFDMKSILSKFTLVENPNLPEEVYNLNNIFLWASVSEGKGYIRISGYDKEGKPLEMEINKTSGDFKIGSYYLKILKATEKTQKEIKNALRGN</sequence>
<dbReference type="STRING" id="1121883.SAMN02745226_01566"/>
<evidence type="ECO:0000313" key="1">
    <source>
        <dbReference type="EMBL" id="SHN65954.1"/>
    </source>
</evidence>
<accession>A0A1M7T5F7</accession>
<reference evidence="2" key="1">
    <citation type="submission" date="2016-12" db="EMBL/GenBank/DDBJ databases">
        <authorList>
            <person name="Varghese N."/>
            <person name="Submissions S."/>
        </authorList>
    </citation>
    <scope>NUCLEOTIDE SEQUENCE [LARGE SCALE GENOMIC DNA]</scope>
    <source>
        <strain evidence="2">DSM 13020</strain>
    </source>
</reference>
<dbReference type="AlphaFoldDB" id="A0A1M7T5F7"/>
<dbReference type="Proteomes" id="UP000184207">
    <property type="component" value="Unassembled WGS sequence"/>
</dbReference>
<dbReference type="OrthoDB" id="46265at2"/>
<dbReference type="EMBL" id="FRDJ01000009">
    <property type="protein sequence ID" value="SHN65954.1"/>
    <property type="molecule type" value="Genomic_DNA"/>
</dbReference>
<evidence type="ECO:0008006" key="3">
    <source>
        <dbReference type="Google" id="ProtNLM"/>
    </source>
</evidence>
<proteinExistence type="predicted"/>
<name>A0A1M7T5F7_FERGO</name>
<protein>
    <recommendedName>
        <fullName evidence="3">DUF4340 domain-containing protein</fullName>
    </recommendedName>
</protein>
<gene>
    <name evidence="1" type="ORF">SAMN02745226_01566</name>
</gene>
<evidence type="ECO:0000313" key="2">
    <source>
        <dbReference type="Proteomes" id="UP000184207"/>
    </source>
</evidence>